<dbReference type="Proteomes" id="UP000605427">
    <property type="component" value="Unassembled WGS sequence"/>
</dbReference>
<name>A0ABQ1ZZJ6_9BACL</name>
<evidence type="ECO:0000313" key="3">
    <source>
        <dbReference type="Proteomes" id="UP000605427"/>
    </source>
</evidence>
<dbReference type="Gene3D" id="2.160.20.10">
    <property type="entry name" value="Single-stranded right-handed beta-helix, Pectin lyase-like"/>
    <property type="match status" value="1"/>
</dbReference>
<comment type="caution">
    <text evidence="2">The sequence shown here is derived from an EMBL/GenBank/DDBJ whole genome shotgun (WGS) entry which is preliminary data.</text>
</comment>
<evidence type="ECO:0000313" key="2">
    <source>
        <dbReference type="EMBL" id="GGH83261.1"/>
    </source>
</evidence>
<dbReference type="InterPro" id="IPR011050">
    <property type="entry name" value="Pectin_lyase_fold/virulence"/>
</dbReference>
<protein>
    <recommendedName>
        <fullName evidence="4">Right handed beta helix domain-containing protein</fullName>
    </recommendedName>
</protein>
<feature type="compositionally biased region" description="Basic and acidic residues" evidence="1">
    <location>
        <begin position="442"/>
        <end position="452"/>
    </location>
</feature>
<keyword evidence="3" id="KW-1185">Reference proteome</keyword>
<dbReference type="SUPFAM" id="SSF51126">
    <property type="entry name" value="Pectin lyase-like"/>
    <property type="match status" value="1"/>
</dbReference>
<evidence type="ECO:0000256" key="1">
    <source>
        <dbReference type="SAM" id="MobiDB-lite"/>
    </source>
</evidence>
<feature type="region of interest" description="Disordered" evidence="1">
    <location>
        <begin position="422"/>
        <end position="461"/>
    </location>
</feature>
<gene>
    <name evidence="2" type="primary">ywoF</name>
    <name evidence="2" type="ORF">GCM10007362_35830</name>
</gene>
<reference evidence="3" key="1">
    <citation type="journal article" date="2019" name="Int. J. Syst. Evol. Microbiol.">
        <title>The Global Catalogue of Microorganisms (GCM) 10K type strain sequencing project: providing services to taxonomists for standard genome sequencing and annotation.</title>
        <authorList>
            <consortium name="The Broad Institute Genomics Platform"/>
            <consortium name="The Broad Institute Genome Sequencing Center for Infectious Disease"/>
            <person name="Wu L."/>
            <person name="Ma J."/>
        </authorList>
    </citation>
    <scope>NUCLEOTIDE SEQUENCE [LARGE SCALE GENOMIC DNA]</scope>
    <source>
        <strain evidence="3">CCM 8702</strain>
    </source>
</reference>
<dbReference type="SMART" id="SM00710">
    <property type="entry name" value="PbH1"/>
    <property type="match status" value="8"/>
</dbReference>
<organism evidence="2 3">
    <name type="scientific">Saccharibacillus endophyticus</name>
    <dbReference type="NCBI Taxonomy" id="2060666"/>
    <lineage>
        <taxon>Bacteria</taxon>
        <taxon>Bacillati</taxon>
        <taxon>Bacillota</taxon>
        <taxon>Bacilli</taxon>
        <taxon>Bacillales</taxon>
        <taxon>Paenibacillaceae</taxon>
        <taxon>Saccharibacillus</taxon>
    </lineage>
</organism>
<accession>A0ABQ1ZZJ6</accession>
<dbReference type="InterPro" id="IPR006626">
    <property type="entry name" value="PbH1"/>
</dbReference>
<dbReference type="EMBL" id="BMDD01000004">
    <property type="protein sequence ID" value="GGH83261.1"/>
    <property type="molecule type" value="Genomic_DNA"/>
</dbReference>
<dbReference type="InterPro" id="IPR012334">
    <property type="entry name" value="Pectin_lyas_fold"/>
</dbReference>
<sequence length="461" mass="48611">MQRAADAAMKTGGTVYLRGGVYSQQLKLAGTPGAAGSAARLTVASYPSETAVLDGKGLSVQDTGSLIELHDASRVTVRGLELRNYKTATSGSVPIGIYVHGAGSDIRILDNKVHDIGNTSSPKGSDLAGRDAHGIAVYGTEAPASISDLTVSGNEVYNLILGSSEALVLNGNVEKFVVENNDVHDNDNIGIDAIGFEGTSPNAKYDQARDGVIRGNRITGSTSSRNPSYGRKIPNGSYSAGGIYIDGGRDIVVERNISESNDIGIEIASEHSGRSTSGIIVRSNLVVRNALTGIAMGGYDDERGSTTGSTITGNTVAYNDTLEWGTGQLYIQFDTRDNAIRNNIFSVSGSNVLIHNEYAENTRNQVDGNLYFAPDKNEAVWTWKGKEYKGFSAYRKGSGNDADSIFADPEFVDAKSDYRLKSGSPASVSGMPDKILSAAPDLDGKPRGKSADGKPSLGAYE</sequence>
<evidence type="ECO:0008006" key="4">
    <source>
        <dbReference type="Google" id="ProtNLM"/>
    </source>
</evidence>
<proteinExistence type="predicted"/>